<dbReference type="Proteomes" id="UP001303647">
    <property type="component" value="Unassembled WGS sequence"/>
</dbReference>
<evidence type="ECO:0000256" key="8">
    <source>
        <dbReference type="RuleBase" id="RU364141"/>
    </source>
</evidence>
<dbReference type="GO" id="GO:0003712">
    <property type="term" value="F:transcription coregulator activity"/>
    <property type="evidence" value="ECO:0007669"/>
    <property type="project" value="InterPro"/>
</dbReference>
<feature type="compositionally biased region" description="Low complexity" evidence="9">
    <location>
        <begin position="152"/>
        <end position="164"/>
    </location>
</feature>
<dbReference type="EMBL" id="MU857770">
    <property type="protein sequence ID" value="KAK4243929.1"/>
    <property type="molecule type" value="Genomic_DNA"/>
</dbReference>
<keyword evidence="11" id="KW-1185">Reference proteome</keyword>
<evidence type="ECO:0000256" key="2">
    <source>
        <dbReference type="ARBA" id="ARBA00009626"/>
    </source>
</evidence>
<comment type="similarity">
    <text evidence="2 8">Belongs to the Mediator complex subunit 4 family.</text>
</comment>
<name>A0AAN7CKV2_9PEZI</name>
<comment type="caution">
    <text evidence="10">The sequence shown here is derived from an EMBL/GenBank/DDBJ whole genome shotgun (WGS) entry which is preliminary data.</text>
</comment>
<dbReference type="GO" id="GO:0016592">
    <property type="term" value="C:mediator complex"/>
    <property type="evidence" value="ECO:0007669"/>
    <property type="project" value="InterPro"/>
</dbReference>
<feature type="region of interest" description="Disordered" evidence="9">
    <location>
        <begin position="253"/>
        <end position="349"/>
    </location>
</feature>
<feature type="region of interest" description="Disordered" evidence="9">
    <location>
        <begin position="121"/>
        <end position="210"/>
    </location>
</feature>
<feature type="compositionally biased region" description="Low complexity" evidence="9">
    <location>
        <begin position="184"/>
        <end position="199"/>
    </location>
</feature>
<keyword evidence="8" id="KW-0010">Activator</keyword>
<dbReference type="GO" id="GO:0070847">
    <property type="term" value="C:core mediator complex"/>
    <property type="evidence" value="ECO:0007669"/>
    <property type="project" value="TreeGrafter"/>
</dbReference>
<evidence type="ECO:0000256" key="3">
    <source>
        <dbReference type="ARBA" id="ARBA00020629"/>
    </source>
</evidence>
<evidence type="ECO:0000256" key="5">
    <source>
        <dbReference type="ARBA" id="ARBA00023163"/>
    </source>
</evidence>
<dbReference type="PANTHER" id="PTHR13208">
    <property type="entry name" value="MEDIATOR OF RNA POLYMERASE II TRANSCRIPTION SUBUNIT 4"/>
    <property type="match status" value="1"/>
</dbReference>
<organism evidence="10 11">
    <name type="scientific">Corynascus novoguineensis</name>
    <dbReference type="NCBI Taxonomy" id="1126955"/>
    <lineage>
        <taxon>Eukaryota</taxon>
        <taxon>Fungi</taxon>
        <taxon>Dikarya</taxon>
        <taxon>Ascomycota</taxon>
        <taxon>Pezizomycotina</taxon>
        <taxon>Sordariomycetes</taxon>
        <taxon>Sordariomycetidae</taxon>
        <taxon>Sordariales</taxon>
        <taxon>Chaetomiaceae</taxon>
        <taxon>Corynascus</taxon>
    </lineage>
</organism>
<evidence type="ECO:0000313" key="11">
    <source>
        <dbReference type="Proteomes" id="UP001303647"/>
    </source>
</evidence>
<dbReference type="Pfam" id="PF10018">
    <property type="entry name" value="Med4"/>
    <property type="match status" value="1"/>
</dbReference>
<dbReference type="AlphaFoldDB" id="A0AAN7CKV2"/>
<evidence type="ECO:0000256" key="6">
    <source>
        <dbReference type="ARBA" id="ARBA00023242"/>
    </source>
</evidence>
<evidence type="ECO:0000256" key="4">
    <source>
        <dbReference type="ARBA" id="ARBA00023015"/>
    </source>
</evidence>
<evidence type="ECO:0000256" key="7">
    <source>
        <dbReference type="ARBA" id="ARBA00031257"/>
    </source>
</evidence>
<keyword evidence="4 8" id="KW-0805">Transcription regulation</keyword>
<keyword evidence="6 8" id="KW-0539">Nucleus</keyword>
<protein>
    <recommendedName>
        <fullName evidence="3 8">Mediator of RNA polymerase II transcription subunit 4</fullName>
    </recommendedName>
    <alternativeName>
        <fullName evidence="7 8">Mediator complex subunit 4</fullName>
    </alternativeName>
</protein>
<dbReference type="PANTHER" id="PTHR13208:SF2">
    <property type="entry name" value="MEDIATOR OF RNA POLYMERASE II TRANSCRIPTION SUBUNIT 4"/>
    <property type="match status" value="1"/>
</dbReference>
<evidence type="ECO:0000313" key="10">
    <source>
        <dbReference type="EMBL" id="KAK4243929.1"/>
    </source>
</evidence>
<comment type="subcellular location">
    <subcellularLocation>
        <location evidence="1 8">Nucleus</location>
    </subcellularLocation>
</comment>
<dbReference type="GO" id="GO:0006357">
    <property type="term" value="P:regulation of transcription by RNA polymerase II"/>
    <property type="evidence" value="ECO:0007669"/>
    <property type="project" value="InterPro"/>
</dbReference>
<dbReference type="InterPro" id="IPR019258">
    <property type="entry name" value="Mediator_Med4"/>
</dbReference>
<evidence type="ECO:0000256" key="1">
    <source>
        <dbReference type="ARBA" id="ARBA00004123"/>
    </source>
</evidence>
<comment type="function">
    <text evidence="8">Component of the Mediator complex, a coactivator involved in the regulated transcription of nearly all RNA polymerase II-dependent genes. Mediator functions as a bridge to convey information from gene-specific regulatory proteins to the basal RNA polymerase II transcription machinery. Mediator is recruited to promoters by direct interactions with regulatory proteins and serves as a scaffold for the assembly of a functional preinitiation complex with RNA polymerase II and the general transcription factors.</text>
</comment>
<reference evidence="10" key="2">
    <citation type="submission" date="2023-05" db="EMBL/GenBank/DDBJ databases">
        <authorList>
            <consortium name="Lawrence Berkeley National Laboratory"/>
            <person name="Steindorff A."/>
            <person name="Hensen N."/>
            <person name="Bonometti L."/>
            <person name="Westerberg I."/>
            <person name="Brannstrom I.O."/>
            <person name="Guillou S."/>
            <person name="Cros-Aarteil S."/>
            <person name="Calhoun S."/>
            <person name="Haridas S."/>
            <person name="Kuo A."/>
            <person name="Mondo S."/>
            <person name="Pangilinan J."/>
            <person name="Riley R."/>
            <person name="Labutti K."/>
            <person name="Andreopoulos B."/>
            <person name="Lipzen A."/>
            <person name="Chen C."/>
            <person name="Yanf M."/>
            <person name="Daum C."/>
            <person name="Ng V."/>
            <person name="Clum A."/>
            <person name="Ohm R."/>
            <person name="Martin F."/>
            <person name="Silar P."/>
            <person name="Natvig D."/>
            <person name="Lalanne C."/>
            <person name="Gautier V."/>
            <person name="Ament-Velasquez S.L."/>
            <person name="Kruys A."/>
            <person name="Hutchinson M.I."/>
            <person name="Powell A.J."/>
            <person name="Barry K."/>
            <person name="Miller A.N."/>
            <person name="Grigoriev I.V."/>
            <person name="Debuchy R."/>
            <person name="Gladieux P."/>
            <person name="Thoren M.H."/>
            <person name="Johannesson H."/>
        </authorList>
    </citation>
    <scope>NUCLEOTIDE SEQUENCE</scope>
    <source>
        <strain evidence="10">CBS 359.72</strain>
    </source>
</reference>
<accession>A0AAN7CKV2</accession>
<comment type="subunit">
    <text evidence="8">Component of the Mediator complex.</text>
</comment>
<keyword evidence="5 8" id="KW-0804">Transcription</keyword>
<feature type="compositionally biased region" description="Acidic residues" evidence="9">
    <location>
        <begin position="338"/>
        <end position="349"/>
    </location>
</feature>
<proteinExistence type="inferred from homology"/>
<gene>
    <name evidence="8" type="primary">MED4</name>
    <name evidence="10" type="ORF">C7999DRAFT_44344</name>
</gene>
<sequence length="349" mass="39063">MDKDLDSRFERLEKALSGMIDTLAKNNPSEKVAEELVTAEADLFEALKLLEQHQKNLERIQQLRHETALYDAKIKEIATSLWNMRKELKAVPTTAEPPSGKKNQFTTAELLAYARRISRNTLPLPGVTNGVDMSAAGPSNQSTEPEDSFRLQSQPTQTQTPNTSFNLSFTGIAVGTPGGTSSAPTPNTATDTQQTTQLPPSQPPKTTAEDKLPQHLKPAINPLQNAAFHPWPTEAQIRSGALASIQRLVDAGIDPKGYDPEEEERRRKAEEQARREAEERARQEREAAERRMREERERMARERELARQRELEAAGGLDRRDSVAVGREKPKQFTFLGADDDDDDEDEDD</sequence>
<feature type="compositionally biased region" description="Basic and acidic residues" evidence="9">
    <location>
        <begin position="256"/>
        <end position="331"/>
    </location>
</feature>
<evidence type="ECO:0000256" key="9">
    <source>
        <dbReference type="SAM" id="MobiDB-lite"/>
    </source>
</evidence>
<reference evidence="10" key="1">
    <citation type="journal article" date="2023" name="Mol. Phylogenet. Evol.">
        <title>Genome-scale phylogeny and comparative genomics of the fungal order Sordariales.</title>
        <authorList>
            <person name="Hensen N."/>
            <person name="Bonometti L."/>
            <person name="Westerberg I."/>
            <person name="Brannstrom I.O."/>
            <person name="Guillou S."/>
            <person name="Cros-Aarteil S."/>
            <person name="Calhoun S."/>
            <person name="Haridas S."/>
            <person name="Kuo A."/>
            <person name="Mondo S."/>
            <person name="Pangilinan J."/>
            <person name="Riley R."/>
            <person name="LaButti K."/>
            <person name="Andreopoulos B."/>
            <person name="Lipzen A."/>
            <person name="Chen C."/>
            <person name="Yan M."/>
            <person name="Daum C."/>
            <person name="Ng V."/>
            <person name="Clum A."/>
            <person name="Steindorff A."/>
            <person name="Ohm R.A."/>
            <person name="Martin F."/>
            <person name="Silar P."/>
            <person name="Natvig D.O."/>
            <person name="Lalanne C."/>
            <person name="Gautier V."/>
            <person name="Ament-Velasquez S.L."/>
            <person name="Kruys A."/>
            <person name="Hutchinson M.I."/>
            <person name="Powell A.J."/>
            <person name="Barry K."/>
            <person name="Miller A.N."/>
            <person name="Grigoriev I.V."/>
            <person name="Debuchy R."/>
            <person name="Gladieux P."/>
            <person name="Hiltunen Thoren M."/>
            <person name="Johannesson H."/>
        </authorList>
    </citation>
    <scope>NUCLEOTIDE SEQUENCE</scope>
    <source>
        <strain evidence="10">CBS 359.72</strain>
    </source>
</reference>